<dbReference type="PANTHER" id="PTHR31170:SF17">
    <property type="match status" value="1"/>
</dbReference>
<gene>
    <name evidence="2" type="ORF">COLO4_20188</name>
</gene>
<evidence type="ECO:0000256" key="1">
    <source>
        <dbReference type="SAM" id="Phobius"/>
    </source>
</evidence>
<comment type="caution">
    <text evidence="2">The sequence shown here is derived from an EMBL/GenBank/DDBJ whole genome shotgun (WGS) entry which is preliminary data.</text>
</comment>
<organism evidence="2 3">
    <name type="scientific">Corchorus olitorius</name>
    <dbReference type="NCBI Taxonomy" id="93759"/>
    <lineage>
        <taxon>Eukaryota</taxon>
        <taxon>Viridiplantae</taxon>
        <taxon>Streptophyta</taxon>
        <taxon>Embryophyta</taxon>
        <taxon>Tracheophyta</taxon>
        <taxon>Spermatophyta</taxon>
        <taxon>Magnoliopsida</taxon>
        <taxon>eudicotyledons</taxon>
        <taxon>Gunneridae</taxon>
        <taxon>Pentapetalae</taxon>
        <taxon>rosids</taxon>
        <taxon>malvids</taxon>
        <taxon>Malvales</taxon>
        <taxon>Malvaceae</taxon>
        <taxon>Grewioideae</taxon>
        <taxon>Apeibeae</taxon>
        <taxon>Corchorus</taxon>
    </lineage>
</organism>
<dbReference type="PANTHER" id="PTHR31170">
    <property type="entry name" value="BNAC04G53230D PROTEIN"/>
    <property type="match status" value="1"/>
</dbReference>
<feature type="transmembrane region" description="Helical" evidence="1">
    <location>
        <begin position="433"/>
        <end position="457"/>
    </location>
</feature>
<evidence type="ECO:0000313" key="3">
    <source>
        <dbReference type="Proteomes" id="UP000187203"/>
    </source>
</evidence>
<sequence length="459" mass="53613">MNIPTTRTNLQRPLPHHVVQVKLHQERLHYESHRQETIEEDDPKMRDDIQISINNLMKELNKASKSSTPCCVYQMPPKSCIFKVPRQLRQVNPEAYEPQIIAIGPYYHHRKEHLKPMEEHKKHCLNTILARNPNVSLEKYVEAMRRKERAARHCYAEDVGMSPKDFSEMLLLDGCFIIELIRAPVLMVNEMPSKYGDGQIFRLKVDLPIVAYDLLLLENQLPLFILEELFDMSKKPDDDEEQGESFVERALSFFCLATDYHQNYNPKRDYKHLLGLVHSQCVSQVKVDDHKRPSNTNPKLRSMRNATALEEAGVTFQKIPTLRIDDNTELMFRNLIAYEQFNGDTYVSDYAVIMDCLINSDKDVELLHRQGIIANWLGDHEAVANMINRLCDHVSISQDFKYQQVCKNSQDYCDLKWNEWRATLKHDYFKNPWALISFLAALLLLLITVTQFIISFFSL</sequence>
<accession>A0A1R3J174</accession>
<keyword evidence="3" id="KW-1185">Reference proteome</keyword>
<keyword evidence="1" id="KW-1133">Transmembrane helix</keyword>
<dbReference type="Pfam" id="PF03140">
    <property type="entry name" value="DUF247"/>
    <property type="match status" value="1"/>
</dbReference>
<keyword evidence="1" id="KW-0472">Membrane</keyword>
<dbReference type="OrthoDB" id="672127at2759"/>
<reference evidence="3" key="1">
    <citation type="submission" date="2013-09" db="EMBL/GenBank/DDBJ databases">
        <title>Corchorus olitorius genome sequencing.</title>
        <authorList>
            <person name="Alam M."/>
            <person name="Haque M.S."/>
            <person name="Islam M.S."/>
            <person name="Emdad E.M."/>
            <person name="Islam M.M."/>
            <person name="Ahmed B."/>
            <person name="Halim A."/>
            <person name="Hossen Q.M.M."/>
            <person name="Hossain M.Z."/>
            <person name="Ahmed R."/>
            <person name="Khan M.M."/>
            <person name="Islam R."/>
            <person name="Rashid M.M."/>
            <person name="Khan S.A."/>
            <person name="Rahman M.S."/>
            <person name="Alam M."/>
            <person name="Yahiya A.S."/>
            <person name="Khan M.S."/>
            <person name="Azam M.S."/>
            <person name="Haque T."/>
            <person name="Lashkar M.Z.H."/>
            <person name="Akhand A.I."/>
            <person name="Morshed G."/>
            <person name="Roy S."/>
            <person name="Uddin K.S."/>
            <person name="Rabeya T."/>
            <person name="Hossain A.S."/>
            <person name="Chowdhury A."/>
            <person name="Snigdha A.R."/>
            <person name="Mortoza M.S."/>
            <person name="Matin S.A."/>
            <person name="Hoque S.M.E."/>
            <person name="Islam M.K."/>
            <person name="Roy D.K."/>
            <person name="Haider R."/>
            <person name="Moosa M.M."/>
            <person name="Elias S.M."/>
            <person name="Hasan A.M."/>
            <person name="Jahan S."/>
            <person name="Shafiuddin M."/>
            <person name="Mahmood N."/>
            <person name="Shommy N.S."/>
        </authorList>
    </citation>
    <scope>NUCLEOTIDE SEQUENCE [LARGE SCALE GENOMIC DNA]</scope>
    <source>
        <strain evidence="3">cv. O-4</strain>
    </source>
</reference>
<dbReference type="STRING" id="93759.A0A1R3J174"/>
<protein>
    <submittedName>
        <fullName evidence="2">Uncharacterized protein</fullName>
    </submittedName>
</protein>
<dbReference type="InterPro" id="IPR004158">
    <property type="entry name" value="DUF247_pln"/>
</dbReference>
<dbReference type="AlphaFoldDB" id="A0A1R3J174"/>
<keyword evidence="1" id="KW-0812">Transmembrane</keyword>
<name>A0A1R3J174_9ROSI</name>
<evidence type="ECO:0000313" key="2">
    <source>
        <dbReference type="EMBL" id="OMO88589.1"/>
    </source>
</evidence>
<dbReference type="Proteomes" id="UP000187203">
    <property type="component" value="Unassembled WGS sequence"/>
</dbReference>
<proteinExistence type="predicted"/>
<dbReference type="EMBL" id="AWUE01017044">
    <property type="protein sequence ID" value="OMO88589.1"/>
    <property type="molecule type" value="Genomic_DNA"/>
</dbReference>